<organism evidence="4 5">
    <name type="scientific">Streptomyces durocortorensis</name>
    <dbReference type="NCBI Taxonomy" id="2811104"/>
    <lineage>
        <taxon>Bacteria</taxon>
        <taxon>Bacillati</taxon>
        <taxon>Actinomycetota</taxon>
        <taxon>Actinomycetes</taxon>
        <taxon>Kitasatosporales</taxon>
        <taxon>Streptomycetaceae</taxon>
        <taxon>Streptomyces</taxon>
    </lineage>
</organism>
<evidence type="ECO:0000313" key="5">
    <source>
        <dbReference type="Proteomes" id="UP001303236"/>
    </source>
</evidence>
<dbReference type="Gene3D" id="3.60.10.10">
    <property type="entry name" value="Endonuclease/exonuclease/phosphatase"/>
    <property type="match status" value="1"/>
</dbReference>
<proteinExistence type="predicted"/>
<gene>
    <name evidence="4" type="ORF">RI138_23155</name>
</gene>
<feature type="transmembrane region" description="Helical" evidence="2">
    <location>
        <begin position="100"/>
        <end position="122"/>
    </location>
</feature>
<keyword evidence="4" id="KW-0255">Endonuclease</keyword>
<keyword evidence="4" id="KW-0378">Hydrolase</keyword>
<feature type="domain" description="Endonuclease/exonuclease/phosphatase" evidence="3">
    <location>
        <begin position="141"/>
        <end position="375"/>
    </location>
</feature>
<dbReference type="GO" id="GO:0004519">
    <property type="term" value="F:endonuclease activity"/>
    <property type="evidence" value="ECO:0007669"/>
    <property type="project" value="UniProtKB-KW"/>
</dbReference>
<sequence length="386" mass="42252">MSPRTLPGARDETVGSASANVSPPPVPRPVPATRGRRRATGLLIGATAAWTLFLGLGQALSGRWWLWLLPDLAPPPAFVAVPALLIALSGAVATRRARRWLLPVLAVLLAAGVGRAGLHWGALVPGGGPGPAPAGALKVFSWNTLYWDTTDDPAAFHRHLRSKDADVYLLQEHLTREDGRHTEIDRLDRLRAEFPGYHLVARGELVTLSRYPVVAAPEVGPGRPPGPSSSWRERFEWHKVLRTDVDVAGTVLSFYNVHIPVQLDIERSWLSPGFYRVVRDTDAVRKEHYAALLRDARANPHPLLISGDFNTTPAMGDLDGLRGEFRDALPAGSSFLPGTWGSEGLPLWRLDWTFTDERLRVHRYALVSASGLSDHRGQEMLVSPAD</sequence>
<dbReference type="Proteomes" id="UP001303236">
    <property type="component" value="Chromosome"/>
</dbReference>
<feature type="region of interest" description="Disordered" evidence="1">
    <location>
        <begin position="1"/>
        <end position="33"/>
    </location>
</feature>
<keyword evidence="2" id="KW-0472">Membrane</keyword>
<keyword evidence="5" id="KW-1185">Reference proteome</keyword>
<feature type="transmembrane region" description="Helical" evidence="2">
    <location>
        <begin position="41"/>
        <end position="60"/>
    </location>
</feature>
<evidence type="ECO:0000259" key="3">
    <source>
        <dbReference type="Pfam" id="PF03372"/>
    </source>
</evidence>
<reference evidence="4 5" key="1">
    <citation type="submission" date="2023-09" db="EMBL/GenBank/DDBJ databases">
        <title>Genome completion map analysis of the actinomycetes C11-1.</title>
        <authorList>
            <person name="Qin P."/>
            <person name="Guan P."/>
        </authorList>
    </citation>
    <scope>NUCLEOTIDE SEQUENCE [LARGE SCALE GENOMIC DNA]</scope>
    <source>
        <strain evidence="4 5">C11-1</strain>
    </source>
</reference>
<evidence type="ECO:0000313" key="4">
    <source>
        <dbReference type="EMBL" id="WNF29490.1"/>
    </source>
</evidence>
<dbReference type="EMBL" id="CP134500">
    <property type="protein sequence ID" value="WNF29490.1"/>
    <property type="molecule type" value="Genomic_DNA"/>
</dbReference>
<protein>
    <submittedName>
        <fullName evidence="4">Endonuclease/exonuclease/phosphatase family protein</fullName>
    </submittedName>
</protein>
<evidence type="ECO:0000256" key="1">
    <source>
        <dbReference type="SAM" id="MobiDB-lite"/>
    </source>
</evidence>
<dbReference type="SUPFAM" id="SSF56219">
    <property type="entry name" value="DNase I-like"/>
    <property type="match status" value="1"/>
</dbReference>
<dbReference type="Pfam" id="PF03372">
    <property type="entry name" value="Exo_endo_phos"/>
    <property type="match status" value="1"/>
</dbReference>
<name>A0ABY9W101_9ACTN</name>
<keyword evidence="2" id="KW-0812">Transmembrane</keyword>
<accession>A0ABY9W101</accession>
<dbReference type="InterPro" id="IPR036691">
    <property type="entry name" value="Endo/exonu/phosph_ase_sf"/>
</dbReference>
<evidence type="ECO:0000256" key="2">
    <source>
        <dbReference type="SAM" id="Phobius"/>
    </source>
</evidence>
<feature type="transmembrane region" description="Helical" evidence="2">
    <location>
        <begin position="72"/>
        <end position="93"/>
    </location>
</feature>
<dbReference type="InterPro" id="IPR005135">
    <property type="entry name" value="Endo/exonuclease/phosphatase"/>
</dbReference>
<keyword evidence="4" id="KW-0540">Nuclease</keyword>
<keyword evidence="2" id="KW-1133">Transmembrane helix</keyword>